<keyword evidence="1" id="KW-1185">Reference proteome</keyword>
<dbReference type="WBParaSite" id="TCONS_00014124.p1">
    <property type="protein sequence ID" value="TCONS_00014124.p1"/>
    <property type="gene ID" value="XLOC_009330"/>
</dbReference>
<organism evidence="2">
    <name type="scientific">Strongyloides stercoralis</name>
    <name type="common">Threadworm</name>
    <dbReference type="NCBI Taxonomy" id="6248"/>
    <lineage>
        <taxon>Eukaryota</taxon>
        <taxon>Metazoa</taxon>
        <taxon>Ecdysozoa</taxon>
        <taxon>Nematoda</taxon>
        <taxon>Chromadorea</taxon>
        <taxon>Rhabditida</taxon>
        <taxon>Tylenchina</taxon>
        <taxon>Panagrolaimomorpha</taxon>
        <taxon>Strongyloidoidea</taxon>
        <taxon>Strongyloididae</taxon>
        <taxon>Strongyloides</taxon>
    </lineage>
</organism>
<dbReference type="WBParaSite" id="SSTP_0000705000.1">
    <property type="protein sequence ID" value="SSTP_0000705000.1"/>
    <property type="gene ID" value="SSTP_0000705000"/>
</dbReference>
<accession>A0A0K0EC40</accession>
<dbReference type="Proteomes" id="UP000035681">
    <property type="component" value="Unplaced"/>
</dbReference>
<evidence type="ECO:0000313" key="1">
    <source>
        <dbReference type="Proteomes" id="UP000035681"/>
    </source>
</evidence>
<dbReference type="AlphaFoldDB" id="A0A0K0EC40"/>
<proteinExistence type="predicted"/>
<reference evidence="2" key="1">
    <citation type="submission" date="2015-08" db="UniProtKB">
        <authorList>
            <consortium name="WormBaseParasite"/>
        </authorList>
    </citation>
    <scope>IDENTIFICATION</scope>
</reference>
<evidence type="ECO:0000313" key="2">
    <source>
        <dbReference type="WBParaSite" id="SSTP_0000705000.1"/>
    </source>
</evidence>
<name>A0A0K0EC40_STRER</name>
<evidence type="ECO:0000313" key="3">
    <source>
        <dbReference type="WBParaSite" id="TCONS_00014124.p1"/>
    </source>
</evidence>
<sequence length="133" mass="15153">MIKVLFLSGLAELFNKGFSICSPRGISGKQVVDCINSTVVTSYKYFCCNIITNKTLSTLLGEGQKMDKKIRKILREDKFRFGHSPISRFYITRKNDIELGLKSFKNETKKAIVNTGAYTAMRKTLRVSRMKLN</sequence>
<protein>
    <submittedName>
        <fullName evidence="3">Reverse transcriptase zinc-binding domain-containing protein</fullName>
    </submittedName>
</protein>